<dbReference type="OrthoDB" id="7023550at2"/>
<dbReference type="RefSeq" id="WP_086271573.1">
    <property type="nucleotide sequence ID" value="NZ_MZNE01000044.1"/>
</dbReference>
<evidence type="ECO:0000313" key="1">
    <source>
        <dbReference type="EMBL" id="OTQ01195.1"/>
    </source>
</evidence>
<evidence type="ECO:0000313" key="3">
    <source>
        <dbReference type="Proteomes" id="UP000194800"/>
    </source>
</evidence>
<dbReference type="Proteomes" id="UP000194800">
    <property type="component" value="Unassembled WGS sequence"/>
</dbReference>
<dbReference type="EMBL" id="NARP01000004">
    <property type="protein sequence ID" value="OTQ01195.1"/>
    <property type="molecule type" value="Genomic_DNA"/>
</dbReference>
<dbReference type="Proteomes" id="UP000194977">
    <property type="component" value="Unassembled WGS sequence"/>
</dbReference>
<name>A0A242NL29_9GAMM</name>
<gene>
    <name evidence="2" type="ORF">B6C91_07040</name>
    <name evidence="1" type="ORF">B6D08_02035</name>
</gene>
<keyword evidence="3" id="KW-1185">Reference proteome</keyword>
<sequence>MIKKTFYLLNLLLIVFPAYTQQIKQEKSIPRIDEFVPTYYLSTILLLNPCLDISLFGFYDKDDNIIRMVNEAKAKYPADTCNNSKLVNKLFNARFLQYSTITLVDDPWNLDGKIVEQNKLISQCKNTACLDKALNTVINQLYPLYISTRIRSLRSPTSGRLCSGKVDLASDKKMDLVIKKLVASLSTDDKCGSQDFSDYGDNSYVEDKSKPNTNVIFDICKSNVGDLFIAECKVSGNQVNTEAWIYLLKPDIEPKLLFNSYEGPYYLLDSTCNGMPDLMTRDRYSSEEHHIVYYRYNGQQYEAAYGYNALYINRNYINPDSDGYGNFITVATLIDDKKEIICK</sequence>
<organism evidence="1 4">
    <name type="scientific">Gilliamella apicola</name>
    <dbReference type="NCBI Taxonomy" id="1196095"/>
    <lineage>
        <taxon>Bacteria</taxon>
        <taxon>Pseudomonadati</taxon>
        <taxon>Pseudomonadota</taxon>
        <taxon>Gammaproteobacteria</taxon>
        <taxon>Orbales</taxon>
        <taxon>Orbaceae</taxon>
        <taxon>Gilliamella</taxon>
    </lineage>
</organism>
<accession>A0A242NL29</accession>
<comment type="caution">
    <text evidence="1">The sequence shown here is derived from an EMBL/GenBank/DDBJ whole genome shotgun (WGS) entry which is preliminary data.</text>
</comment>
<protein>
    <submittedName>
        <fullName evidence="1">Uncharacterized protein</fullName>
    </submittedName>
</protein>
<reference evidence="3 4" key="1">
    <citation type="submission" date="2017-03" db="EMBL/GenBank/DDBJ databases">
        <title>Comparative genomics of honeybee gut symbionts reveal geographically distinct and subgroup specific antibiotic resistance.</title>
        <authorList>
            <person name="Ludvigsen J."/>
            <person name="Porcellato D."/>
            <person name="Labee-Lund T.M."/>
            <person name="Amdam G.V."/>
            <person name="Rudi K."/>
        </authorList>
    </citation>
    <scope>NUCLEOTIDE SEQUENCE [LARGE SCALE GENOMIC DNA]</scope>
    <source>
        <strain evidence="1 4">A-7-12</strain>
        <strain evidence="2 3">A-9-12</strain>
    </source>
</reference>
<dbReference type="EMBL" id="NART01000025">
    <property type="protein sequence ID" value="OTQ10049.1"/>
    <property type="molecule type" value="Genomic_DNA"/>
</dbReference>
<proteinExistence type="predicted"/>
<dbReference type="AlphaFoldDB" id="A0A242NL29"/>
<evidence type="ECO:0000313" key="4">
    <source>
        <dbReference type="Proteomes" id="UP000194977"/>
    </source>
</evidence>
<evidence type="ECO:0000313" key="2">
    <source>
        <dbReference type="EMBL" id="OTQ10049.1"/>
    </source>
</evidence>